<feature type="chain" id="PRO_5031488257" description="Lipase" evidence="9">
    <location>
        <begin position="20"/>
        <end position="386"/>
    </location>
</feature>
<dbReference type="SUPFAM" id="SSF53474">
    <property type="entry name" value="alpha/beta-Hydrolases"/>
    <property type="match status" value="1"/>
</dbReference>
<proteinExistence type="inferred from homology"/>
<dbReference type="GO" id="GO:0016788">
    <property type="term" value="F:hydrolase activity, acting on ester bonds"/>
    <property type="evidence" value="ECO:0007669"/>
    <property type="project" value="InterPro"/>
</dbReference>
<dbReference type="Gene3D" id="3.40.50.1820">
    <property type="entry name" value="alpha/beta hydrolase"/>
    <property type="match status" value="1"/>
</dbReference>
<protein>
    <recommendedName>
        <fullName evidence="7">Lipase</fullName>
    </recommendedName>
</protein>
<evidence type="ECO:0000256" key="1">
    <source>
        <dbReference type="ARBA" id="ARBA00010701"/>
    </source>
</evidence>
<keyword evidence="2 9" id="KW-0732">Signal</keyword>
<evidence type="ECO:0000256" key="7">
    <source>
        <dbReference type="PIRNR" id="PIRNR000862"/>
    </source>
</evidence>
<evidence type="ECO:0000256" key="9">
    <source>
        <dbReference type="SAM" id="SignalP"/>
    </source>
</evidence>
<dbReference type="InterPro" id="IPR025483">
    <property type="entry name" value="Lipase_euk"/>
</dbReference>
<dbReference type="PANTHER" id="PTHR11005">
    <property type="entry name" value="LYSOSOMAL ACID LIPASE-RELATED"/>
    <property type="match status" value="1"/>
</dbReference>
<name>A0A7S3I9Z9_9CILI</name>
<dbReference type="Pfam" id="PF04083">
    <property type="entry name" value="Abhydro_lipase"/>
    <property type="match status" value="1"/>
</dbReference>
<feature type="signal peptide" evidence="9">
    <location>
        <begin position="1"/>
        <end position="19"/>
    </location>
</feature>
<evidence type="ECO:0000256" key="3">
    <source>
        <dbReference type="ARBA" id="ARBA00022801"/>
    </source>
</evidence>
<sequence>MGGELLFLVLALLSNLSLAEPPEAKMSFTEVCDYYGYRAESHQVTTQDGYILTLFRVPGLKNETLKKEKPAVFLQHGLLDLSDTWIMNSPAPGFMLANAGFDVWFGNSRGSFHSLGHVSLSTKDKAYWEFTWQQMAEFDIPASINYVLKATGHEKLSYVGHSQGTLQMFAHLSEDPAFIEKLNIFVALAPVMTVRHLNIDFFSILDNIPFFNLLADMGIYDFLPNPKLNSLFYYFCDLFGFVCDGLIGFVADLQVSNDNTERFPVILSHEPGGTSTMNMLHWHQMTKYSSYKVQKYDYGTNTNMEVYDSPTPPVYDISKIKGPIALFFGTEDRLADPTDGAWCRETLPAESVAYLEDTLPFGHLTFMWGKDMSYFDKVIDLCRQYS</sequence>
<reference evidence="11" key="1">
    <citation type="submission" date="2021-01" db="EMBL/GenBank/DDBJ databases">
        <authorList>
            <person name="Corre E."/>
            <person name="Pelletier E."/>
            <person name="Niang G."/>
            <person name="Scheremetjew M."/>
            <person name="Finn R."/>
            <person name="Kale V."/>
            <person name="Holt S."/>
            <person name="Cochrane G."/>
            <person name="Meng A."/>
            <person name="Brown T."/>
            <person name="Cohen L."/>
        </authorList>
    </citation>
    <scope>NUCLEOTIDE SEQUENCE</scope>
</reference>
<dbReference type="AlphaFoldDB" id="A0A7S3I9Z9"/>
<evidence type="ECO:0000256" key="8">
    <source>
        <dbReference type="PIRSR" id="PIRSR000862-1"/>
    </source>
</evidence>
<dbReference type="FunFam" id="3.40.50.1820:FF:000057">
    <property type="entry name" value="Lipase"/>
    <property type="match status" value="1"/>
</dbReference>
<evidence type="ECO:0000256" key="2">
    <source>
        <dbReference type="ARBA" id="ARBA00022729"/>
    </source>
</evidence>
<evidence type="ECO:0000256" key="5">
    <source>
        <dbReference type="ARBA" id="ARBA00023098"/>
    </source>
</evidence>
<gene>
    <name evidence="11" type="ORF">FSAL1345_LOCUS1260</name>
</gene>
<accession>A0A7S3I9Z9</accession>
<evidence type="ECO:0000259" key="10">
    <source>
        <dbReference type="Pfam" id="PF04083"/>
    </source>
</evidence>
<evidence type="ECO:0000256" key="4">
    <source>
        <dbReference type="ARBA" id="ARBA00022963"/>
    </source>
</evidence>
<feature type="active site" description="Nucleophile" evidence="8">
    <location>
        <position position="162"/>
    </location>
</feature>
<feature type="active site" description="Charge relay system" evidence="8">
    <location>
        <position position="363"/>
    </location>
</feature>
<dbReference type="EMBL" id="HBIF01001481">
    <property type="protein sequence ID" value="CAE0317991.1"/>
    <property type="molecule type" value="Transcribed_RNA"/>
</dbReference>
<feature type="active site" description="Charge relay system" evidence="8">
    <location>
        <position position="332"/>
    </location>
</feature>
<keyword evidence="6" id="KW-0325">Glycoprotein</keyword>
<dbReference type="InterPro" id="IPR006693">
    <property type="entry name" value="AB_hydrolase_lipase"/>
</dbReference>
<keyword evidence="3 7" id="KW-0378">Hydrolase</keyword>
<comment type="similarity">
    <text evidence="1 7">Belongs to the AB hydrolase superfamily. Lipase family.</text>
</comment>
<organism evidence="11">
    <name type="scientific">Fabrea salina</name>
    <dbReference type="NCBI Taxonomy" id="342563"/>
    <lineage>
        <taxon>Eukaryota</taxon>
        <taxon>Sar</taxon>
        <taxon>Alveolata</taxon>
        <taxon>Ciliophora</taxon>
        <taxon>Postciliodesmatophora</taxon>
        <taxon>Heterotrichea</taxon>
        <taxon>Heterotrichida</taxon>
        <taxon>Fabreidae</taxon>
        <taxon>Fabrea</taxon>
    </lineage>
</organism>
<dbReference type="PIRSF" id="PIRSF000862">
    <property type="entry name" value="Steryl_ester_lip"/>
    <property type="match status" value="1"/>
</dbReference>
<keyword evidence="5" id="KW-0443">Lipid metabolism</keyword>
<keyword evidence="4 7" id="KW-0442">Lipid degradation</keyword>
<dbReference type="InterPro" id="IPR029058">
    <property type="entry name" value="AB_hydrolase_fold"/>
</dbReference>
<dbReference type="GO" id="GO:0016042">
    <property type="term" value="P:lipid catabolic process"/>
    <property type="evidence" value="ECO:0007669"/>
    <property type="project" value="UniProtKB-KW"/>
</dbReference>
<evidence type="ECO:0000313" key="11">
    <source>
        <dbReference type="EMBL" id="CAE0317991.1"/>
    </source>
</evidence>
<feature type="domain" description="Partial AB-hydrolase lipase" evidence="10">
    <location>
        <begin position="29"/>
        <end position="88"/>
    </location>
</feature>
<evidence type="ECO:0000256" key="6">
    <source>
        <dbReference type="ARBA" id="ARBA00023180"/>
    </source>
</evidence>